<dbReference type="GO" id="GO:0005829">
    <property type="term" value="C:cytosol"/>
    <property type="evidence" value="ECO:0007669"/>
    <property type="project" value="TreeGrafter"/>
</dbReference>
<dbReference type="Gene3D" id="3.90.470.20">
    <property type="entry name" value="4'-phosphopantetheinyl transferase domain"/>
    <property type="match status" value="1"/>
</dbReference>
<evidence type="ECO:0000259" key="3">
    <source>
        <dbReference type="Pfam" id="PF01648"/>
    </source>
</evidence>
<dbReference type="SUPFAM" id="SSF56214">
    <property type="entry name" value="4'-phosphopantetheinyl transferase"/>
    <property type="match status" value="2"/>
</dbReference>
<dbReference type="InterPro" id="IPR055066">
    <property type="entry name" value="AASDHPPT_N"/>
</dbReference>
<accession>M2QVA4</accession>
<evidence type="ECO:0000256" key="1">
    <source>
        <dbReference type="ARBA" id="ARBA00013172"/>
    </source>
</evidence>
<keyword evidence="2" id="KW-0808">Transferase</keyword>
<dbReference type="AlphaFoldDB" id="M2QVA4"/>
<keyword evidence="6" id="KW-1185">Reference proteome</keyword>
<dbReference type="OrthoDB" id="26719at2759"/>
<evidence type="ECO:0000256" key="2">
    <source>
        <dbReference type="ARBA" id="ARBA00022679"/>
    </source>
</evidence>
<evidence type="ECO:0000313" key="5">
    <source>
        <dbReference type="EMBL" id="EMD41033.1"/>
    </source>
</evidence>
<dbReference type="GO" id="GO:0019878">
    <property type="term" value="P:lysine biosynthetic process via aminoadipic acid"/>
    <property type="evidence" value="ECO:0007669"/>
    <property type="project" value="TreeGrafter"/>
</dbReference>
<dbReference type="PANTHER" id="PTHR12215">
    <property type="entry name" value="PHOSPHOPANTETHEINE TRANSFERASE"/>
    <property type="match status" value="1"/>
</dbReference>
<dbReference type="HOGENOM" id="CLU_057011_3_1_1"/>
<reference evidence="5 6" key="1">
    <citation type="journal article" date="2012" name="Proc. Natl. Acad. Sci. U.S.A.">
        <title>Comparative genomics of Ceriporiopsis subvermispora and Phanerochaete chrysosporium provide insight into selective ligninolysis.</title>
        <authorList>
            <person name="Fernandez-Fueyo E."/>
            <person name="Ruiz-Duenas F.J."/>
            <person name="Ferreira P."/>
            <person name="Floudas D."/>
            <person name="Hibbett D.S."/>
            <person name="Canessa P."/>
            <person name="Larrondo L.F."/>
            <person name="James T.Y."/>
            <person name="Seelenfreund D."/>
            <person name="Lobos S."/>
            <person name="Polanco R."/>
            <person name="Tello M."/>
            <person name="Honda Y."/>
            <person name="Watanabe T."/>
            <person name="Watanabe T."/>
            <person name="Ryu J.S."/>
            <person name="Kubicek C.P."/>
            <person name="Schmoll M."/>
            <person name="Gaskell J."/>
            <person name="Hammel K.E."/>
            <person name="St John F.J."/>
            <person name="Vanden Wymelenberg A."/>
            <person name="Sabat G."/>
            <person name="Splinter BonDurant S."/>
            <person name="Syed K."/>
            <person name="Yadav J.S."/>
            <person name="Doddapaneni H."/>
            <person name="Subramanian V."/>
            <person name="Lavin J.L."/>
            <person name="Oguiza J.A."/>
            <person name="Perez G."/>
            <person name="Pisabarro A.G."/>
            <person name="Ramirez L."/>
            <person name="Santoyo F."/>
            <person name="Master E."/>
            <person name="Coutinho P.M."/>
            <person name="Henrissat B."/>
            <person name="Lombard V."/>
            <person name="Magnuson J.K."/>
            <person name="Kuees U."/>
            <person name="Hori C."/>
            <person name="Igarashi K."/>
            <person name="Samejima M."/>
            <person name="Held B.W."/>
            <person name="Barry K.W."/>
            <person name="LaButti K.M."/>
            <person name="Lapidus A."/>
            <person name="Lindquist E.A."/>
            <person name="Lucas S.M."/>
            <person name="Riley R."/>
            <person name="Salamov A.A."/>
            <person name="Hoffmeister D."/>
            <person name="Schwenk D."/>
            <person name="Hadar Y."/>
            <person name="Yarden O."/>
            <person name="de Vries R.P."/>
            <person name="Wiebenga A."/>
            <person name="Stenlid J."/>
            <person name="Eastwood D."/>
            <person name="Grigoriev I.V."/>
            <person name="Berka R.M."/>
            <person name="Blanchette R.A."/>
            <person name="Kersten P."/>
            <person name="Martinez A.T."/>
            <person name="Vicuna R."/>
            <person name="Cullen D."/>
        </authorList>
    </citation>
    <scope>NUCLEOTIDE SEQUENCE [LARGE SCALE GENOMIC DNA]</scope>
    <source>
        <strain evidence="5 6">B</strain>
    </source>
</reference>
<dbReference type="Pfam" id="PF22624">
    <property type="entry name" value="AASDHPPT_N"/>
    <property type="match status" value="1"/>
</dbReference>
<dbReference type="GO" id="GO:0008897">
    <property type="term" value="F:holo-[acyl-carrier-protein] synthase activity"/>
    <property type="evidence" value="ECO:0007669"/>
    <property type="project" value="UniProtKB-EC"/>
</dbReference>
<gene>
    <name evidence="5" type="ORF">CERSUDRAFT_44618</name>
</gene>
<dbReference type="GO" id="GO:0000287">
    <property type="term" value="F:magnesium ion binding"/>
    <property type="evidence" value="ECO:0007669"/>
    <property type="project" value="InterPro"/>
</dbReference>
<feature type="domain" description="4'-phosphopantetheinyl transferase N-terminal" evidence="4">
    <location>
        <begin position="5"/>
        <end position="90"/>
    </location>
</feature>
<proteinExistence type="predicted"/>
<dbReference type="InterPro" id="IPR008278">
    <property type="entry name" value="4-PPantetheinyl_Trfase_dom"/>
</dbReference>
<dbReference type="Pfam" id="PF01648">
    <property type="entry name" value="ACPS"/>
    <property type="match status" value="1"/>
</dbReference>
<feature type="domain" description="4'-phosphopantetheinyl transferase" evidence="3">
    <location>
        <begin position="105"/>
        <end position="189"/>
    </location>
</feature>
<dbReference type="InterPro" id="IPR050559">
    <property type="entry name" value="P-Pant_transferase_sf"/>
</dbReference>
<dbReference type="EMBL" id="KB445792">
    <property type="protein sequence ID" value="EMD41033.1"/>
    <property type="molecule type" value="Genomic_DNA"/>
</dbReference>
<dbReference type="PANTHER" id="PTHR12215:SF10">
    <property type="entry name" value="L-AMINOADIPATE-SEMIALDEHYDE DEHYDROGENASE-PHOSPHOPANTETHEINYL TRANSFERASE"/>
    <property type="match status" value="1"/>
</dbReference>
<organism evidence="5 6">
    <name type="scientific">Ceriporiopsis subvermispora (strain B)</name>
    <name type="common">White-rot fungus</name>
    <name type="synonym">Gelatoporia subvermispora</name>
    <dbReference type="NCBI Taxonomy" id="914234"/>
    <lineage>
        <taxon>Eukaryota</taxon>
        <taxon>Fungi</taxon>
        <taxon>Dikarya</taxon>
        <taxon>Basidiomycota</taxon>
        <taxon>Agaricomycotina</taxon>
        <taxon>Agaricomycetes</taxon>
        <taxon>Polyporales</taxon>
        <taxon>Gelatoporiaceae</taxon>
        <taxon>Gelatoporia</taxon>
    </lineage>
</organism>
<name>M2QVA4_CERS8</name>
<sequence>QAYVRGLELVDPNSRQRLQRFFRREDRFRGLVGRLLPRMLLKERGISLDRMTFGTTETGKPYIASINTTHGVDPRVGYNVTHDRGLIAMAYASGADLYPDPPAYRIGVDVMQVQLPDRHAFSEFVETVGEQLTDLERKLLIPALGSPKLPQPEALRRFYLIWTLKEAYTKALGLGLGFDFRRIEYDVTRDVVRIDGQVPKGWEFVRFQIANPTEPGSEETYVGVAARFVGEQAETKQECVVESRAAGPWLKVWDAVDFVEKAVRELR</sequence>
<feature type="non-terminal residue" evidence="5">
    <location>
        <position position="1"/>
    </location>
</feature>
<protein>
    <recommendedName>
        <fullName evidence="1">holo-[acyl-carrier-protein] synthase</fullName>
        <ecNumber evidence="1">2.7.8.7</ecNumber>
    </recommendedName>
</protein>
<dbReference type="InterPro" id="IPR037143">
    <property type="entry name" value="4-PPantetheinyl_Trfase_dom_sf"/>
</dbReference>
<dbReference type="EC" id="2.7.8.7" evidence="1"/>
<evidence type="ECO:0000313" key="6">
    <source>
        <dbReference type="Proteomes" id="UP000016930"/>
    </source>
</evidence>
<evidence type="ECO:0000259" key="4">
    <source>
        <dbReference type="Pfam" id="PF22624"/>
    </source>
</evidence>
<dbReference type="Proteomes" id="UP000016930">
    <property type="component" value="Unassembled WGS sequence"/>
</dbReference>
<dbReference type="STRING" id="914234.M2QVA4"/>